<dbReference type="EMBL" id="BSXW01000072">
    <property type="protein sequence ID" value="GMF11290.1"/>
    <property type="molecule type" value="Genomic_DNA"/>
</dbReference>
<evidence type="ECO:0000256" key="2">
    <source>
        <dbReference type="ARBA" id="ARBA00022737"/>
    </source>
</evidence>
<keyword evidence="7" id="KW-1185">Reference proteome</keyword>
<dbReference type="InterPro" id="IPR015915">
    <property type="entry name" value="Kelch-typ_b-propeller"/>
</dbReference>
<evidence type="ECO:0000256" key="4">
    <source>
        <dbReference type="SAM" id="Phobius"/>
    </source>
</evidence>
<sequence length="1008" mass="107299">MRRLTSANAVPPAAGDESPPTGESFDQDGGGARDEDARRQLDDREEKSAEINGDEEFFASGHFPVDDSSWDGLETANSSAGQMTGSAGFDNCRSQHDLLPNPNDAPIQLDNLSDFDDVIDLADLVSSDTERPSPPVAARTSLSGSFVAGPARRPRSSLRKMTAGSFARVSTAGESMSKLSTRSTRLSASQTGKRKVRSRRLKREEIATAHLEWETIRAEGTPPDQRYDCGLTLYGSLLIVVGGIVGKLRLNDMHILDLASNPSPQWIQPPISGTPPPAGNLLQIFVIGDTLYAIGGTKDGKFLSELHALNLKLGDWNWEKIEVAGTPPSMRYWYSLTVLQGMAILYGVSENSIECTWRKVETQGHGPASRYTHSGASIGSQLIIYGGNTGCLKGDAYVLDLGTALLCSVSAVVAHSSSASGSGDGSASVEFPVVGDAGSRWQHVRANSSSGADEIRFPIGSEVGSGEASAAVGVDVGELAASLSGSGGATVEFVSSQGSQVGHEIQLEETKSTDNRNSISSKSGMGSLSEFSGTSVGSNDGSWESAAVTAPPLVDFAETVNGKALAGSSHKDLSTAHLGGSVALNAPSSTEESAEMHGVPSNPTLVTAVAYDGRATVSWKAPEDDGLNSIVAYEVGWFDEDDNVLVGTQTVTSSSVKFADLAGQGQSASNAVEGVPTSTIVGPLVNGRSYTFKVRARNVNGFSVWSAKSRAVSPLHPPDLCERLSCSGHGTCFPNYHNERSGKLAKNRELTAPKTNTSNTAIDDFTLDAVCICRPGYSPPDCSAKTSDDLAQYTWKVSEWSECDSGCGGGTRSREVQCFDVFTNDEAPSEEFCASIEKPSASDICNGIECGSKRVIVKYEVEMSYDERGSIVVYFQILPASRVGEKSLNDIVENLQDQLNNATSTLRTMGTFARRIEVDGAKLSFSIADQTVAGGAEDISIAGLIGTVLVLGFFVSVFGWFLRRRHEHHRRHYRLLQEINGRVENTLDSPRAEMDDGGMKRMNIRNSP</sequence>
<dbReference type="InterPro" id="IPR036116">
    <property type="entry name" value="FN3_sf"/>
</dbReference>
<organism evidence="6 7">
    <name type="scientific">Phytophthora lilii</name>
    <dbReference type="NCBI Taxonomy" id="2077276"/>
    <lineage>
        <taxon>Eukaryota</taxon>
        <taxon>Sar</taxon>
        <taxon>Stramenopiles</taxon>
        <taxon>Oomycota</taxon>
        <taxon>Peronosporomycetes</taxon>
        <taxon>Peronosporales</taxon>
        <taxon>Peronosporaceae</taxon>
        <taxon>Phytophthora</taxon>
    </lineage>
</organism>
<feature type="region of interest" description="Disordered" evidence="3">
    <location>
        <begin position="986"/>
        <end position="1008"/>
    </location>
</feature>
<dbReference type="SUPFAM" id="SSF49265">
    <property type="entry name" value="Fibronectin type III"/>
    <property type="match status" value="1"/>
</dbReference>
<dbReference type="Pfam" id="PF19030">
    <property type="entry name" value="TSP1_ADAMTS"/>
    <property type="match status" value="1"/>
</dbReference>
<feature type="compositionally biased region" description="Basic and acidic residues" evidence="3">
    <location>
        <begin position="990"/>
        <end position="999"/>
    </location>
</feature>
<dbReference type="Proteomes" id="UP001165083">
    <property type="component" value="Unassembled WGS sequence"/>
</dbReference>
<dbReference type="Pfam" id="PF24681">
    <property type="entry name" value="Kelch_KLHDC2_KLHL20_DRC7"/>
    <property type="match status" value="1"/>
</dbReference>
<gene>
    <name evidence="6" type="ORF">Plil01_000201000</name>
</gene>
<dbReference type="InterPro" id="IPR036383">
    <property type="entry name" value="TSP1_rpt_sf"/>
</dbReference>
<feature type="compositionally biased region" description="Polar residues" evidence="3">
    <location>
        <begin position="533"/>
        <end position="542"/>
    </location>
</feature>
<dbReference type="Gene3D" id="2.20.100.10">
    <property type="entry name" value="Thrombospondin type-1 (TSP1) repeat"/>
    <property type="match status" value="1"/>
</dbReference>
<dbReference type="AlphaFoldDB" id="A0A9W6TDW3"/>
<feature type="compositionally biased region" description="Low complexity" evidence="3">
    <location>
        <begin position="518"/>
        <end position="532"/>
    </location>
</feature>
<dbReference type="InterPro" id="IPR000884">
    <property type="entry name" value="TSP1_rpt"/>
</dbReference>
<dbReference type="Pfam" id="PF00041">
    <property type="entry name" value="fn3"/>
    <property type="match status" value="1"/>
</dbReference>
<dbReference type="SMART" id="SM00060">
    <property type="entry name" value="FN3"/>
    <property type="match status" value="1"/>
</dbReference>
<dbReference type="PROSITE" id="PS50853">
    <property type="entry name" value="FN3"/>
    <property type="match status" value="1"/>
</dbReference>
<feature type="compositionally biased region" description="Basic and acidic residues" evidence="3">
    <location>
        <begin position="31"/>
        <end position="49"/>
    </location>
</feature>
<feature type="region of interest" description="Disordered" evidence="3">
    <location>
        <begin position="1"/>
        <end position="63"/>
    </location>
</feature>
<keyword evidence="4" id="KW-0472">Membrane</keyword>
<evidence type="ECO:0000256" key="3">
    <source>
        <dbReference type="SAM" id="MobiDB-lite"/>
    </source>
</evidence>
<keyword evidence="2" id="KW-0677">Repeat</keyword>
<feature type="compositionally biased region" description="Basic and acidic residues" evidence="3">
    <location>
        <begin position="505"/>
        <end position="514"/>
    </location>
</feature>
<dbReference type="OrthoDB" id="10251809at2759"/>
<dbReference type="CDD" id="cd00063">
    <property type="entry name" value="FN3"/>
    <property type="match status" value="1"/>
</dbReference>
<comment type="caution">
    <text evidence="6">The sequence shown here is derived from an EMBL/GenBank/DDBJ whole genome shotgun (WGS) entry which is preliminary data.</text>
</comment>
<dbReference type="PROSITE" id="PS50092">
    <property type="entry name" value="TSP1"/>
    <property type="match status" value="1"/>
</dbReference>
<dbReference type="InterPro" id="IPR003961">
    <property type="entry name" value="FN3_dom"/>
</dbReference>
<feature type="compositionally biased region" description="Polar residues" evidence="3">
    <location>
        <begin position="177"/>
        <end position="191"/>
    </location>
</feature>
<dbReference type="PANTHER" id="PTHR46093">
    <property type="entry name" value="ACYL-COA-BINDING DOMAIN-CONTAINING PROTEIN 5"/>
    <property type="match status" value="1"/>
</dbReference>
<feature type="region of interest" description="Disordered" evidence="3">
    <location>
        <begin position="497"/>
        <end position="544"/>
    </location>
</feature>
<feature type="transmembrane region" description="Helical" evidence="4">
    <location>
        <begin position="939"/>
        <end position="962"/>
    </location>
</feature>
<dbReference type="PANTHER" id="PTHR46093:SF18">
    <property type="entry name" value="FIBRONECTIN TYPE-III DOMAIN-CONTAINING PROTEIN"/>
    <property type="match status" value="1"/>
</dbReference>
<name>A0A9W6TDW3_9STRA</name>
<feature type="domain" description="Fibronectin type-III" evidence="5">
    <location>
        <begin position="599"/>
        <end position="718"/>
    </location>
</feature>
<dbReference type="InterPro" id="IPR013783">
    <property type="entry name" value="Ig-like_fold"/>
</dbReference>
<reference evidence="6" key="1">
    <citation type="submission" date="2023-04" db="EMBL/GenBank/DDBJ databases">
        <title>Phytophthora lilii NBRC 32176.</title>
        <authorList>
            <person name="Ichikawa N."/>
            <person name="Sato H."/>
            <person name="Tonouchi N."/>
        </authorList>
    </citation>
    <scope>NUCLEOTIDE SEQUENCE</scope>
    <source>
        <strain evidence="6">NBRC 32176</strain>
    </source>
</reference>
<evidence type="ECO:0000256" key="1">
    <source>
        <dbReference type="ARBA" id="ARBA00022441"/>
    </source>
</evidence>
<evidence type="ECO:0000313" key="7">
    <source>
        <dbReference type="Proteomes" id="UP001165083"/>
    </source>
</evidence>
<keyword evidence="4" id="KW-1133">Transmembrane helix</keyword>
<feature type="region of interest" description="Disordered" evidence="3">
    <location>
        <begin position="177"/>
        <end position="200"/>
    </location>
</feature>
<protein>
    <submittedName>
        <fullName evidence="6">Unnamed protein product</fullName>
    </submittedName>
</protein>
<keyword evidence="1" id="KW-0880">Kelch repeat</keyword>
<dbReference type="SUPFAM" id="SSF82895">
    <property type="entry name" value="TSP-1 type 1 repeat"/>
    <property type="match status" value="1"/>
</dbReference>
<evidence type="ECO:0000259" key="5">
    <source>
        <dbReference type="PROSITE" id="PS50853"/>
    </source>
</evidence>
<keyword evidence="4" id="KW-0812">Transmembrane</keyword>
<dbReference type="Gene3D" id="2.60.40.10">
    <property type="entry name" value="Immunoglobulins"/>
    <property type="match status" value="1"/>
</dbReference>
<dbReference type="SUPFAM" id="SSF117281">
    <property type="entry name" value="Kelch motif"/>
    <property type="match status" value="1"/>
</dbReference>
<dbReference type="Gene3D" id="2.120.10.80">
    <property type="entry name" value="Kelch-type beta propeller"/>
    <property type="match status" value="1"/>
</dbReference>
<evidence type="ECO:0000313" key="6">
    <source>
        <dbReference type="EMBL" id="GMF11290.1"/>
    </source>
</evidence>
<proteinExistence type="predicted"/>
<accession>A0A9W6TDW3</accession>